<dbReference type="InterPro" id="IPR036871">
    <property type="entry name" value="PX_dom_sf"/>
</dbReference>
<evidence type="ECO:0000313" key="13">
    <source>
        <dbReference type="Proteomes" id="UP001152320"/>
    </source>
</evidence>
<accession>A0A9Q1HIL8</accession>
<dbReference type="SMART" id="SM00326">
    <property type="entry name" value="SH3"/>
    <property type="match status" value="1"/>
</dbReference>
<dbReference type="GO" id="GO:0016197">
    <property type="term" value="P:endosomal transport"/>
    <property type="evidence" value="ECO:0007669"/>
    <property type="project" value="TreeGrafter"/>
</dbReference>
<comment type="similarity">
    <text evidence="2 6">Belongs to the sorting nexin family.</text>
</comment>
<organism evidence="12 13">
    <name type="scientific">Holothuria leucospilota</name>
    <name type="common">Black long sea cucumber</name>
    <name type="synonym">Mertensiothuria leucospilota</name>
    <dbReference type="NCBI Taxonomy" id="206669"/>
    <lineage>
        <taxon>Eukaryota</taxon>
        <taxon>Metazoa</taxon>
        <taxon>Echinodermata</taxon>
        <taxon>Eleutherozoa</taxon>
        <taxon>Echinozoa</taxon>
        <taxon>Holothuroidea</taxon>
        <taxon>Aspidochirotacea</taxon>
        <taxon>Aspidochirotida</taxon>
        <taxon>Holothuriidae</taxon>
        <taxon>Holothuria</taxon>
    </lineage>
</organism>
<evidence type="ECO:0000256" key="6">
    <source>
        <dbReference type="PIRNR" id="PIRNR027744"/>
    </source>
</evidence>
<dbReference type="Gene3D" id="1.20.1270.60">
    <property type="entry name" value="Arfaptin homology (AH) domain/BAR domain"/>
    <property type="match status" value="1"/>
</dbReference>
<dbReference type="Gene3D" id="3.30.1520.10">
    <property type="entry name" value="Phox-like domain"/>
    <property type="match status" value="1"/>
</dbReference>
<feature type="compositionally biased region" description="Pro residues" evidence="9">
    <location>
        <begin position="65"/>
        <end position="85"/>
    </location>
</feature>
<dbReference type="FunFam" id="3.30.1520.10:FF:000004">
    <property type="entry name" value="Sorting nexin"/>
    <property type="match status" value="1"/>
</dbReference>
<dbReference type="Pfam" id="PF00787">
    <property type="entry name" value="PX"/>
    <property type="match status" value="1"/>
</dbReference>
<evidence type="ECO:0000256" key="5">
    <source>
        <dbReference type="ARBA" id="ARBA00023329"/>
    </source>
</evidence>
<dbReference type="EMBL" id="JAIZAY010000001">
    <property type="protein sequence ID" value="KAJ8048104.1"/>
    <property type="molecule type" value="Genomic_DNA"/>
</dbReference>
<dbReference type="PROSITE" id="PS50195">
    <property type="entry name" value="PX"/>
    <property type="match status" value="1"/>
</dbReference>
<keyword evidence="4" id="KW-0472">Membrane</keyword>
<reference evidence="12" key="1">
    <citation type="submission" date="2021-10" db="EMBL/GenBank/DDBJ databases">
        <title>Tropical sea cucumber genome reveals ecological adaptation and Cuvierian tubules defense mechanism.</title>
        <authorList>
            <person name="Chen T."/>
        </authorList>
    </citation>
    <scope>NUCLEOTIDE SEQUENCE</scope>
    <source>
        <strain evidence="12">Nanhai2018</strain>
        <tissue evidence="12">Muscle</tissue>
    </source>
</reference>
<protein>
    <recommendedName>
        <fullName evidence="6">Sorting nexin</fullName>
    </recommendedName>
</protein>
<evidence type="ECO:0000313" key="12">
    <source>
        <dbReference type="EMBL" id="KAJ8048104.1"/>
    </source>
</evidence>
<keyword evidence="3 8" id="KW-0728">SH3 domain</keyword>
<feature type="domain" description="PX" evidence="11">
    <location>
        <begin position="209"/>
        <end position="319"/>
    </location>
</feature>
<dbReference type="SUPFAM" id="SSF50044">
    <property type="entry name" value="SH3-domain"/>
    <property type="match status" value="1"/>
</dbReference>
<evidence type="ECO:0000256" key="9">
    <source>
        <dbReference type="SAM" id="MobiDB-lite"/>
    </source>
</evidence>
<dbReference type="PANTHER" id="PTHR45827:SF1">
    <property type="entry name" value="SORTING NEXIN"/>
    <property type="match status" value="1"/>
</dbReference>
<evidence type="ECO:0000256" key="4">
    <source>
        <dbReference type="ARBA" id="ARBA00023136"/>
    </source>
</evidence>
<feature type="domain" description="SH3" evidence="10">
    <location>
        <begin position="1"/>
        <end position="62"/>
    </location>
</feature>
<dbReference type="PROSITE" id="PS50002">
    <property type="entry name" value="SH3"/>
    <property type="match status" value="1"/>
</dbReference>
<dbReference type="Gene3D" id="2.30.30.40">
    <property type="entry name" value="SH3 Domains"/>
    <property type="match status" value="1"/>
</dbReference>
<dbReference type="SUPFAM" id="SSF64268">
    <property type="entry name" value="PX domain"/>
    <property type="match status" value="1"/>
</dbReference>
<dbReference type="InterPro" id="IPR027267">
    <property type="entry name" value="AH/BAR_dom_sf"/>
</dbReference>
<dbReference type="CDD" id="cd07626">
    <property type="entry name" value="BAR_SNX9_like"/>
    <property type="match status" value="1"/>
</dbReference>
<dbReference type="GO" id="GO:0005886">
    <property type="term" value="C:plasma membrane"/>
    <property type="evidence" value="ECO:0007669"/>
    <property type="project" value="TreeGrafter"/>
</dbReference>
<comment type="subcellular location">
    <subcellularLocation>
        <location evidence="1">Cytoplasmic vesicle membrane</location>
    </subcellularLocation>
</comment>
<dbReference type="PIRSF" id="PIRSF027744">
    <property type="entry name" value="Snx9"/>
    <property type="match status" value="1"/>
</dbReference>
<gene>
    <name evidence="12" type="ORF">HOLleu_00276</name>
</gene>
<dbReference type="CDD" id="cd06862">
    <property type="entry name" value="PX_SNX9_18_like"/>
    <property type="match status" value="1"/>
</dbReference>
<dbReference type="Proteomes" id="UP001152320">
    <property type="component" value="Chromosome 1"/>
</dbReference>
<dbReference type="InterPro" id="IPR001452">
    <property type="entry name" value="SH3_domain"/>
</dbReference>
<feature type="region of interest" description="Disordered" evidence="9">
    <location>
        <begin position="58"/>
        <end position="154"/>
    </location>
</feature>
<sequence>MAQKARALYDFEGELGNGELNVLENDVLTVIRQDVGDGWWEAETSSGQRGLVPEAWMELISGGGPPAPPPQSGGPPPQSGGPPPQSGGYNYDDDWDDDEDDDDWDDSERGSVQQQNAHHRPRKDSGLNGSGNFDLQPANRTAGKKGGDATGKGTVKKGFANRFSVFAKTGGEAYLLGTTPKSRSMSDNPLYRIIDSEEGPVWDYVGEGFTVEIKNPKKATKLKGMKTFIAYQVTPSNTGIQVSRRYKHFDWLYERLTAKFVTIVVPPLPDKQVTGRYEETFIEKRMDQLKKWLFRMTTHPVVSNCDVFLHFLTCTDDKEWKRGKRDAEKDEFLGAAFFQVIEVPTTPLDIAIVERQHENFNKFVKSMEASMTQISQVIHEHSKKHVGPFKREYQKIGNAFTSLASSFELDTRPRINDIDAPPEGSQQLTDAIKFTGTTYNDIGELFAAQPRNDFYLLEDFLREYSGMLSCFPDMVHFHKHTISTVKECQKQREEQKMEFDEAEAIKTRADVVSYSMMAEINHFQRQRVCDYKANMQYFLREQIKFYEAITEKLRIALSRYENIDV</sequence>
<dbReference type="InterPro" id="IPR036028">
    <property type="entry name" value="SH3-like_dom_sf"/>
</dbReference>
<comment type="caution">
    <text evidence="12">The sequence shown here is derived from an EMBL/GenBank/DDBJ whole genome shotgun (WGS) entry which is preliminary data.</text>
</comment>
<keyword evidence="13" id="KW-1185">Reference proteome</keyword>
<dbReference type="InterPro" id="IPR019497">
    <property type="entry name" value="Sorting_nexin_WASP-bd-dom"/>
</dbReference>
<proteinExistence type="inferred from homology"/>
<feature type="binding site" evidence="7">
    <location>
        <position position="245"/>
    </location>
    <ligand>
        <name>a 1,2-diacyl-sn-glycero-3-phospho-(1D-myo-inositol-4,5-bisphosphate)</name>
        <dbReference type="ChEBI" id="CHEBI:58456"/>
    </ligand>
</feature>
<feature type="binding site" evidence="7">
    <location>
        <position position="247"/>
    </location>
    <ligand>
        <name>a 1,2-diacyl-sn-glycero-3-phospho-(1D-myo-inositol-4,5-bisphosphate)</name>
        <dbReference type="ChEBI" id="CHEBI:58456"/>
    </ligand>
</feature>
<dbReference type="InterPro" id="IPR014536">
    <property type="entry name" value="Snx9_fam"/>
</dbReference>
<feature type="binding site" evidence="7">
    <location>
        <position position="285"/>
    </location>
    <ligand>
        <name>a 1,2-diacyl-sn-glycero-3-phospho-(1D-myo-inositol-4,5-bisphosphate)</name>
        <dbReference type="ChEBI" id="CHEBI:58456"/>
    </ligand>
</feature>
<evidence type="ECO:0000256" key="2">
    <source>
        <dbReference type="ARBA" id="ARBA00010883"/>
    </source>
</evidence>
<keyword evidence="5" id="KW-0968">Cytoplasmic vesicle</keyword>
<evidence type="ECO:0000256" key="1">
    <source>
        <dbReference type="ARBA" id="ARBA00004156"/>
    </source>
</evidence>
<dbReference type="Pfam" id="PF14604">
    <property type="entry name" value="SH3_9"/>
    <property type="match status" value="1"/>
</dbReference>
<evidence type="ECO:0000259" key="10">
    <source>
        <dbReference type="PROSITE" id="PS50002"/>
    </source>
</evidence>
<dbReference type="InterPro" id="IPR001683">
    <property type="entry name" value="PX_dom"/>
</dbReference>
<evidence type="ECO:0000259" key="11">
    <source>
        <dbReference type="PROSITE" id="PS50195"/>
    </source>
</evidence>
<dbReference type="GO" id="GO:0015031">
    <property type="term" value="P:protein transport"/>
    <property type="evidence" value="ECO:0007669"/>
    <property type="project" value="InterPro"/>
</dbReference>
<dbReference type="GO" id="GO:0035091">
    <property type="term" value="F:phosphatidylinositol binding"/>
    <property type="evidence" value="ECO:0007669"/>
    <property type="project" value="InterPro"/>
</dbReference>
<dbReference type="SMART" id="SM00312">
    <property type="entry name" value="PX"/>
    <property type="match status" value="1"/>
</dbReference>
<dbReference type="AlphaFoldDB" id="A0A9Q1HIL8"/>
<evidence type="ECO:0000256" key="3">
    <source>
        <dbReference type="ARBA" id="ARBA00022443"/>
    </source>
</evidence>
<dbReference type="Pfam" id="PF10456">
    <property type="entry name" value="BAR_3_WASP_bdg"/>
    <property type="match status" value="1"/>
</dbReference>
<dbReference type="GO" id="GO:0097320">
    <property type="term" value="P:plasma membrane tubulation"/>
    <property type="evidence" value="ECO:0007669"/>
    <property type="project" value="TreeGrafter"/>
</dbReference>
<evidence type="ECO:0000256" key="8">
    <source>
        <dbReference type="PROSITE-ProRule" id="PRU00192"/>
    </source>
</evidence>
<dbReference type="OrthoDB" id="10254720at2759"/>
<evidence type="ECO:0000256" key="7">
    <source>
        <dbReference type="PIRSR" id="PIRSR027744-1"/>
    </source>
</evidence>
<dbReference type="GO" id="GO:0006897">
    <property type="term" value="P:endocytosis"/>
    <property type="evidence" value="ECO:0007669"/>
    <property type="project" value="TreeGrafter"/>
</dbReference>
<dbReference type="GO" id="GO:0030659">
    <property type="term" value="C:cytoplasmic vesicle membrane"/>
    <property type="evidence" value="ECO:0007669"/>
    <property type="project" value="UniProtKB-SubCell"/>
</dbReference>
<name>A0A9Q1HIL8_HOLLE</name>
<dbReference type="PANTHER" id="PTHR45827">
    <property type="entry name" value="SORTING NEXIN"/>
    <property type="match status" value="1"/>
</dbReference>
<dbReference type="GO" id="GO:0000278">
    <property type="term" value="P:mitotic cell cycle"/>
    <property type="evidence" value="ECO:0007669"/>
    <property type="project" value="InterPro"/>
</dbReference>
<feature type="compositionally biased region" description="Acidic residues" evidence="9">
    <location>
        <begin position="91"/>
        <end position="106"/>
    </location>
</feature>